<evidence type="ECO:0000313" key="3">
    <source>
        <dbReference type="WBParaSite" id="HNAJ_0000554801-mRNA-1"/>
    </source>
</evidence>
<keyword evidence="2" id="KW-1185">Reference proteome</keyword>
<proteinExistence type="predicted"/>
<dbReference type="Proteomes" id="UP000278807">
    <property type="component" value="Unassembled WGS sequence"/>
</dbReference>
<evidence type="ECO:0000313" key="1">
    <source>
        <dbReference type="EMBL" id="VDO01406.1"/>
    </source>
</evidence>
<name>A0A0R3TEQ9_RODNA</name>
<organism evidence="3">
    <name type="scientific">Rodentolepis nana</name>
    <name type="common">Dwarf tapeworm</name>
    <name type="synonym">Hymenolepis nana</name>
    <dbReference type="NCBI Taxonomy" id="102285"/>
    <lineage>
        <taxon>Eukaryota</taxon>
        <taxon>Metazoa</taxon>
        <taxon>Spiralia</taxon>
        <taxon>Lophotrochozoa</taxon>
        <taxon>Platyhelminthes</taxon>
        <taxon>Cestoda</taxon>
        <taxon>Eucestoda</taxon>
        <taxon>Cyclophyllidea</taxon>
        <taxon>Hymenolepididae</taxon>
        <taxon>Rodentolepis</taxon>
    </lineage>
</organism>
<protein>
    <submittedName>
        <fullName evidence="3">Ras-GEF domain-containing protein</fullName>
    </submittedName>
</protein>
<sequence length="308" mass="35490">MDEKIEGFIQFRSPEFMVGSSNAIMLKLTATLHCFCRMPIYNIIISWKSENDTHRSHRENFLRQISELMHQYVRFHKLSRATLFGSKPNEAKVFCYNANESYMELISNFSNIPKHLCEKWPDILLPSVKIRIIKSFWDFHVIEIVDCKYPNKRAILSPFLPTLSPETELTFYGVWILNGCFLHLSIFSSWKHECSVSHTFPSSINLDSTSVSNALLRLSFLNRLLNLSDDSLDADSLKEADSITKSALVDLVDPESNSPPLSIRLADEFIRVREFAPSSYSKCKLLTISDLMEYHTSFQPTNECINVK</sequence>
<accession>A0A0R3TEQ9</accession>
<gene>
    <name evidence="1" type="ORF">HNAJ_LOCUS5546</name>
</gene>
<dbReference type="AlphaFoldDB" id="A0A0R3TEQ9"/>
<dbReference type="EMBL" id="UZAE01004879">
    <property type="protein sequence ID" value="VDO01406.1"/>
    <property type="molecule type" value="Genomic_DNA"/>
</dbReference>
<dbReference type="WBParaSite" id="HNAJ_0000554801-mRNA-1">
    <property type="protein sequence ID" value="HNAJ_0000554801-mRNA-1"/>
    <property type="gene ID" value="HNAJ_0000554801"/>
</dbReference>
<dbReference type="STRING" id="102285.A0A0R3TEQ9"/>
<reference evidence="1 2" key="2">
    <citation type="submission" date="2018-11" db="EMBL/GenBank/DDBJ databases">
        <authorList>
            <consortium name="Pathogen Informatics"/>
        </authorList>
    </citation>
    <scope>NUCLEOTIDE SEQUENCE [LARGE SCALE GENOMIC DNA]</scope>
</reference>
<evidence type="ECO:0000313" key="2">
    <source>
        <dbReference type="Proteomes" id="UP000278807"/>
    </source>
</evidence>
<reference evidence="3" key="1">
    <citation type="submission" date="2017-02" db="UniProtKB">
        <authorList>
            <consortium name="WormBaseParasite"/>
        </authorList>
    </citation>
    <scope>IDENTIFICATION</scope>
</reference>